<dbReference type="SUPFAM" id="SSF49899">
    <property type="entry name" value="Concanavalin A-like lectins/glucanases"/>
    <property type="match status" value="2"/>
</dbReference>
<dbReference type="GO" id="GO:0030246">
    <property type="term" value="F:carbohydrate binding"/>
    <property type="evidence" value="ECO:0007669"/>
    <property type="project" value="UniProtKB-UniRule"/>
</dbReference>
<keyword evidence="2" id="KW-0677">Repeat</keyword>
<evidence type="ECO:0000256" key="4">
    <source>
        <dbReference type="SAM" id="MobiDB-lite"/>
    </source>
</evidence>
<dbReference type="PANTHER" id="PTHR11346">
    <property type="entry name" value="GALECTIN"/>
    <property type="match status" value="1"/>
</dbReference>
<feature type="domain" description="Galectin" evidence="5">
    <location>
        <begin position="101"/>
        <end position="232"/>
    </location>
</feature>
<name>A0A8C3I1T3_CHRPI</name>
<dbReference type="OMA" id="FKDFEHR"/>
<feature type="region of interest" description="Disordered" evidence="4">
    <location>
        <begin position="1"/>
        <end position="62"/>
    </location>
</feature>
<dbReference type="FunFam" id="2.60.120.200:FF:000124">
    <property type="entry name" value="Galectin-4"/>
    <property type="match status" value="2"/>
</dbReference>
<evidence type="ECO:0000259" key="5">
    <source>
        <dbReference type="PROSITE" id="PS51304"/>
    </source>
</evidence>
<feature type="domain" description="Galectin" evidence="5">
    <location>
        <begin position="250"/>
        <end position="353"/>
    </location>
</feature>
<dbReference type="Ensembl" id="ENSCPBT00000031072.1">
    <property type="protein sequence ID" value="ENSCPBP00000026373.1"/>
    <property type="gene ID" value="ENSCPBG00000018739.1"/>
</dbReference>
<evidence type="ECO:0000313" key="7">
    <source>
        <dbReference type="Proteomes" id="UP000694380"/>
    </source>
</evidence>
<dbReference type="InterPro" id="IPR013320">
    <property type="entry name" value="ConA-like_dom_sf"/>
</dbReference>
<reference evidence="6" key="1">
    <citation type="submission" date="2025-08" db="UniProtKB">
        <authorList>
            <consortium name="Ensembl"/>
        </authorList>
    </citation>
    <scope>IDENTIFICATION</scope>
</reference>
<dbReference type="GeneTree" id="ENSGT00940000160378"/>
<dbReference type="Proteomes" id="UP000694380">
    <property type="component" value="Unplaced"/>
</dbReference>
<dbReference type="InterPro" id="IPR001079">
    <property type="entry name" value="Galectin_CRD"/>
</dbReference>
<evidence type="ECO:0000256" key="2">
    <source>
        <dbReference type="ARBA" id="ARBA00022737"/>
    </source>
</evidence>
<organism evidence="6 7">
    <name type="scientific">Chrysemys picta bellii</name>
    <name type="common">Western painted turtle</name>
    <name type="synonym">Emys bellii</name>
    <dbReference type="NCBI Taxonomy" id="8478"/>
    <lineage>
        <taxon>Eukaryota</taxon>
        <taxon>Metazoa</taxon>
        <taxon>Chordata</taxon>
        <taxon>Craniata</taxon>
        <taxon>Vertebrata</taxon>
        <taxon>Euteleostomi</taxon>
        <taxon>Archelosauria</taxon>
        <taxon>Testudinata</taxon>
        <taxon>Testudines</taxon>
        <taxon>Cryptodira</taxon>
        <taxon>Durocryptodira</taxon>
        <taxon>Testudinoidea</taxon>
        <taxon>Emydidae</taxon>
        <taxon>Chrysemys</taxon>
    </lineage>
</organism>
<dbReference type="Gene3D" id="2.60.120.200">
    <property type="match status" value="2"/>
</dbReference>
<dbReference type="PROSITE" id="PS51304">
    <property type="entry name" value="GALECTIN"/>
    <property type="match status" value="2"/>
</dbReference>
<reference evidence="6" key="2">
    <citation type="submission" date="2025-09" db="UniProtKB">
        <authorList>
            <consortium name="Ensembl"/>
        </authorList>
    </citation>
    <scope>IDENTIFICATION</scope>
</reference>
<sequence length="353" mass="39300">MLPAKEHLKGAVSPPRLLLQSHPFPQPGSQRASGQIPAPGEQTRERRGWRAAGQSPGIAKGSRGWGLAPSAVCLRGRGCHRSNPPLSIFSLSLPISQPLPHAVPIAGGLRPGMSIYVQGMVPHHTKRFRVNFSCGPEKGADIALHFNPRFDSGDKIVLNSFQRGKWAKEEHKHDMPFHKGQHFEMVFNITPEGYRITVNGAPCYEFRHRIPPEQVQVVDVDGDLELQSLNVIGGGMMGGGVTSLVLCLPSFCINFKMGYSKDIALHINPRLNERSVVRNSLLNGNWGSEERELPHNPFQPGQYFELSIRCGNGRFKVFANGQPLFDYNHRFREFQKIDTLEINGDVVLSYVQF</sequence>
<keyword evidence="7" id="KW-1185">Reference proteome</keyword>
<accession>A0A8C3I1T3</accession>
<dbReference type="SMART" id="SM00908">
    <property type="entry name" value="Gal-bind_lectin"/>
    <property type="match status" value="2"/>
</dbReference>
<dbReference type="SMART" id="SM00276">
    <property type="entry name" value="GLECT"/>
    <property type="match status" value="2"/>
</dbReference>
<dbReference type="InterPro" id="IPR044156">
    <property type="entry name" value="Galectin-like"/>
</dbReference>
<keyword evidence="1 3" id="KW-0430">Lectin</keyword>
<evidence type="ECO:0000313" key="6">
    <source>
        <dbReference type="Ensembl" id="ENSCPBP00000026373.1"/>
    </source>
</evidence>
<proteinExistence type="predicted"/>
<protein>
    <recommendedName>
        <fullName evidence="3">Galectin</fullName>
    </recommendedName>
</protein>
<dbReference type="AlphaFoldDB" id="A0A8C3I1T3"/>
<dbReference type="PANTHER" id="PTHR11346:SF32">
    <property type="entry name" value="GALECTIN-4"/>
    <property type="match status" value="1"/>
</dbReference>
<evidence type="ECO:0000256" key="3">
    <source>
        <dbReference type="RuleBase" id="RU102079"/>
    </source>
</evidence>
<dbReference type="Pfam" id="PF00337">
    <property type="entry name" value="Gal-bind_lectin"/>
    <property type="match status" value="2"/>
</dbReference>
<evidence type="ECO:0000256" key="1">
    <source>
        <dbReference type="ARBA" id="ARBA00022734"/>
    </source>
</evidence>
<dbReference type="CDD" id="cd00070">
    <property type="entry name" value="GLECT"/>
    <property type="match status" value="2"/>
</dbReference>